<proteinExistence type="predicted"/>
<sequence length="264" mass="29888">MGVDWVPAAVRDGADPRELASLAAEHARLVRLLGLTSRPRPAGTDEDAAARRFRDVDRRLRELLLVDGRPFRVMVVGRNPRFPPEWRDAAWTTLPPREAGEAYGRWRGWYEDVRAGRVRHYLRRLRAWDMARDLAEAQRELADAAHATEGRANAWARKPRFLRAREDVLALPPVPSVPPPGPAPASAEEDRPQPGQDERWEAVVHHAELLGAAQRAFNRSVPSGLRRGWPPWDGDTGAEDPWLEDFFDWMGAVVRTGRGLYLWA</sequence>
<evidence type="ECO:0000313" key="2">
    <source>
        <dbReference type="EMBL" id="GAA4075006.1"/>
    </source>
</evidence>
<gene>
    <name evidence="2" type="ORF">GCM10022214_35080</name>
</gene>
<comment type="caution">
    <text evidence="2">The sequence shown here is derived from an EMBL/GenBank/DDBJ whole genome shotgun (WGS) entry which is preliminary data.</text>
</comment>
<accession>A0ABP7VUW9</accession>
<evidence type="ECO:0000313" key="3">
    <source>
        <dbReference type="Proteomes" id="UP001500683"/>
    </source>
</evidence>
<dbReference type="EMBL" id="BAAAZG010000020">
    <property type="protein sequence ID" value="GAA4075006.1"/>
    <property type="molecule type" value="Genomic_DNA"/>
</dbReference>
<organism evidence="2 3">
    <name type="scientific">Actinomadura miaoliensis</name>
    <dbReference type="NCBI Taxonomy" id="430685"/>
    <lineage>
        <taxon>Bacteria</taxon>
        <taxon>Bacillati</taxon>
        <taxon>Actinomycetota</taxon>
        <taxon>Actinomycetes</taxon>
        <taxon>Streptosporangiales</taxon>
        <taxon>Thermomonosporaceae</taxon>
        <taxon>Actinomadura</taxon>
    </lineage>
</organism>
<name>A0ABP7VUW9_9ACTN</name>
<feature type="compositionally biased region" description="Basic and acidic residues" evidence="1">
    <location>
        <begin position="188"/>
        <end position="197"/>
    </location>
</feature>
<keyword evidence="3" id="KW-1185">Reference proteome</keyword>
<feature type="compositionally biased region" description="Pro residues" evidence="1">
    <location>
        <begin position="172"/>
        <end position="183"/>
    </location>
</feature>
<dbReference type="RefSeq" id="WP_344948180.1">
    <property type="nucleotide sequence ID" value="NZ_BAAAZG010000020.1"/>
</dbReference>
<reference evidence="3" key="1">
    <citation type="journal article" date="2019" name="Int. J. Syst. Evol. Microbiol.">
        <title>The Global Catalogue of Microorganisms (GCM) 10K type strain sequencing project: providing services to taxonomists for standard genome sequencing and annotation.</title>
        <authorList>
            <consortium name="The Broad Institute Genomics Platform"/>
            <consortium name="The Broad Institute Genome Sequencing Center for Infectious Disease"/>
            <person name="Wu L."/>
            <person name="Ma J."/>
        </authorList>
    </citation>
    <scope>NUCLEOTIDE SEQUENCE [LARGE SCALE GENOMIC DNA]</scope>
    <source>
        <strain evidence="3">JCM 16702</strain>
    </source>
</reference>
<feature type="region of interest" description="Disordered" evidence="1">
    <location>
        <begin position="172"/>
        <end position="197"/>
    </location>
</feature>
<dbReference type="Proteomes" id="UP001500683">
    <property type="component" value="Unassembled WGS sequence"/>
</dbReference>
<protein>
    <submittedName>
        <fullName evidence="2">Uncharacterized protein</fullName>
    </submittedName>
</protein>
<evidence type="ECO:0000256" key="1">
    <source>
        <dbReference type="SAM" id="MobiDB-lite"/>
    </source>
</evidence>